<dbReference type="NCBIfam" id="TIGR00254">
    <property type="entry name" value="GGDEF"/>
    <property type="match status" value="1"/>
</dbReference>
<keyword evidence="3" id="KW-0472">Membrane</keyword>
<evidence type="ECO:0000259" key="4">
    <source>
        <dbReference type="PROSITE" id="PS50887"/>
    </source>
</evidence>
<keyword evidence="3" id="KW-0812">Transmembrane</keyword>
<keyword evidence="5" id="KW-0808">Transferase</keyword>
<proteinExistence type="predicted"/>
<feature type="transmembrane region" description="Helical" evidence="3">
    <location>
        <begin position="65"/>
        <end position="86"/>
    </location>
</feature>
<feature type="transmembrane region" description="Helical" evidence="3">
    <location>
        <begin position="119"/>
        <end position="141"/>
    </location>
</feature>
<dbReference type="PANTHER" id="PTHR45138:SF9">
    <property type="entry name" value="DIGUANYLATE CYCLASE DGCM-RELATED"/>
    <property type="match status" value="1"/>
</dbReference>
<feature type="transmembrane region" description="Helical" evidence="3">
    <location>
        <begin position="195"/>
        <end position="217"/>
    </location>
</feature>
<dbReference type="EC" id="2.7.7.65" evidence="1"/>
<protein>
    <recommendedName>
        <fullName evidence="1">diguanylate cyclase</fullName>
        <ecNumber evidence="1">2.7.7.65</ecNumber>
    </recommendedName>
</protein>
<feature type="transmembrane region" description="Helical" evidence="3">
    <location>
        <begin position="38"/>
        <end position="59"/>
    </location>
</feature>
<dbReference type="FunFam" id="3.30.70.270:FF:000001">
    <property type="entry name" value="Diguanylate cyclase domain protein"/>
    <property type="match status" value="1"/>
</dbReference>
<dbReference type="STRING" id="1907666.DSM25559_4445"/>
<evidence type="ECO:0000313" key="5">
    <source>
        <dbReference type="EMBL" id="SCX34348.1"/>
    </source>
</evidence>
<evidence type="ECO:0000256" key="3">
    <source>
        <dbReference type="SAM" id="Phobius"/>
    </source>
</evidence>
<dbReference type="SMART" id="SM00267">
    <property type="entry name" value="GGDEF"/>
    <property type="match status" value="1"/>
</dbReference>
<organism evidence="5 6">
    <name type="scientific">Agrobacterium rosae</name>
    <dbReference type="NCBI Taxonomy" id="1972867"/>
    <lineage>
        <taxon>Bacteria</taxon>
        <taxon>Pseudomonadati</taxon>
        <taxon>Pseudomonadota</taxon>
        <taxon>Alphaproteobacteria</taxon>
        <taxon>Hyphomicrobiales</taxon>
        <taxon>Rhizobiaceae</taxon>
        <taxon>Rhizobium/Agrobacterium group</taxon>
        <taxon>Agrobacterium</taxon>
    </lineage>
</organism>
<dbReference type="Pfam" id="PF00990">
    <property type="entry name" value="GGDEF"/>
    <property type="match status" value="1"/>
</dbReference>
<dbReference type="Proteomes" id="UP000187891">
    <property type="component" value="Unassembled WGS sequence"/>
</dbReference>
<dbReference type="CDD" id="cd01949">
    <property type="entry name" value="GGDEF"/>
    <property type="match status" value="1"/>
</dbReference>
<feature type="transmembrane region" description="Helical" evidence="3">
    <location>
        <begin position="93"/>
        <end position="113"/>
    </location>
</feature>
<dbReference type="SUPFAM" id="SSF55073">
    <property type="entry name" value="Nucleotide cyclase"/>
    <property type="match status" value="1"/>
</dbReference>
<dbReference type="GO" id="GO:0052621">
    <property type="term" value="F:diguanylate cyclase activity"/>
    <property type="evidence" value="ECO:0007669"/>
    <property type="project" value="UniProtKB-EC"/>
</dbReference>
<keyword evidence="5" id="KW-0548">Nucleotidyltransferase</keyword>
<dbReference type="EMBL" id="FMUE01000015">
    <property type="protein sequence ID" value="SCX34348.1"/>
    <property type="molecule type" value="Genomic_DNA"/>
</dbReference>
<accession>A0A1R3U0L7</accession>
<dbReference type="PANTHER" id="PTHR45138">
    <property type="entry name" value="REGULATORY COMPONENTS OF SENSORY TRANSDUCTION SYSTEM"/>
    <property type="match status" value="1"/>
</dbReference>
<feature type="transmembrane region" description="Helical" evidence="3">
    <location>
        <begin position="153"/>
        <end position="175"/>
    </location>
</feature>
<name>A0A1R3U0L7_9HYPH</name>
<dbReference type="InterPro" id="IPR000160">
    <property type="entry name" value="GGDEF_dom"/>
</dbReference>
<dbReference type="Gene3D" id="3.30.70.270">
    <property type="match status" value="1"/>
</dbReference>
<dbReference type="InterPro" id="IPR029787">
    <property type="entry name" value="Nucleotide_cyclase"/>
</dbReference>
<reference evidence="6" key="1">
    <citation type="submission" date="2016-10" db="EMBL/GenBank/DDBJ databases">
        <authorList>
            <person name="Wibberg D."/>
        </authorList>
    </citation>
    <scope>NUCLEOTIDE SEQUENCE [LARGE SCALE GENOMIC DNA]</scope>
</reference>
<dbReference type="InterPro" id="IPR043128">
    <property type="entry name" value="Rev_trsase/Diguanyl_cyclase"/>
</dbReference>
<sequence>MEGSVVRVTLSLIGPGILTVFAAAFSAAWLIDRKRHYLLLLSGSCLLFALGVVAQVMYWPRDTGLNAMVSGAFYTCAVVSAAQGILLRSSQSISGRFALSVTLSIMALLWYFFYVDRSLIARIYIQNFGYGAILIFTAGKLLRSRTARPVDNVLFWTLLLFGAHFFPRTMFTIGFSEPISPSAFADTVFWQALQLSLAVLGAALALAILSAAMVDIIGDLRNERDRDHLTKLLNRRGFEAAISAIPPRTTSHALILCDVDWFKSVNDEYGHDTGDAVLKRIASVLQKTARKHDIVGRLGGEEFAVYLTDATVVEAHDCAERFRKAIRSADFSDMLGSRRITVSFGVAVGSGEWVRMYKTADARLYEAKKKGRDQTVSVDHASSHILGAEQ</sequence>
<dbReference type="AlphaFoldDB" id="A0A1R3U0L7"/>
<gene>
    <name evidence="5" type="primary">ycdT_5</name>
    <name evidence="5" type="ORF">DSM25559_4445</name>
</gene>
<evidence type="ECO:0000256" key="1">
    <source>
        <dbReference type="ARBA" id="ARBA00012528"/>
    </source>
</evidence>
<evidence type="ECO:0000313" key="6">
    <source>
        <dbReference type="Proteomes" id="UP000187891"/>
    </source>
</evidence>
<keyword evidence="3" id="KW-1133">Transmembrane helix</keyword>
<feature type="domain" description="GGDEF" evidence="4">
    <location>
        <begin position="250"/>
        <end position="380"/>
    </location>
</feature>
<dbReference type="RefSeq" id="WP_077122468.1">
    <property type="nucleotide sequence ID" value="NZ_FMUE01000015.1"/>
</dbReference>
<dbReference type="PROSITE" id="PS50887">
    <property type="entry name" value="GGDEF"/>
    <property type="match status" value="1"/>
</dbReference>
<feature type="transmembrane region" description="Helical" evidence="3">
    <location>
        <begin position="12"/>
        <end position="31"/>
    </location>
</feature>
<dbReference type="InterPro" id="IPR050469">
    <property type="entry name" value="Diguanylate_Cyclase"/>
</dbReference>
<evidence type="ECO:0000256" key="2">
    <source>
        <dbReference type="ARBA" id="ARBA00034247"/>
    </source>
</evidence>
<comment type="catalytic activity">
    <reaction evidence="2">
        <text>2 GTP = 3',3'-c-di-GMP + 2 diphosphate</text>
        <dbReference type="Rhea" id="RHEA:24898"/>
        <dbReference type="ChEBI" id="CHEBI:33019"/>
        <dbReference type="ChEBI" id="CHEBI:37565"/>
        <dbReference type="ChEBI" id="CHEBI:58805"/>
        <dbReference type="EC" id="2.7.7.65"/>
    </reaction>
</comment>